<dbReference type="Proteomes" id="UP001242732">
    <property type="component" value="Chromosome"/>
</dbReference>
<evidence type="ECO:0000256" key="1">
    <source>
        <dbReference type="SAM" id="Phobius"/>
    </source>
</evidence>
<accession>A0ABY9AVN6</accession>
<keyword evidence="1" id="KW-0472">Membrane</keyword>
<dbReference type="EMBL" id="CP127363">
    <property type="protein sequence ID" value="WIY50867.1"/>
    <property type="molecule type" value="Genomic_DNA"/>
</dbReference>
<proteinExistence type="predicted"/>
<keyword evidence="1" id="KW-1133">Transmembrane helix</keyword>
<name>A0ABY9AVN6_PARCI</name>
<evidence type="ECO:0000313" key="3">
    <source>
        <dbReference type="Proteomes" id="UP001242732"/>
    </source>
</evidence>
<protein>
    <submittedName>
        <fullName evidence="2">DUF2523 family protein</fullName>
    </submittedName>
</protein>
<dbReference type="Pfam" id="PF10734">
    <property type="entry name" value="DUF2523"/>
    <property type="match status" value="1"/>
</dbReference>
<reference evidence="2 3" key="1">
    <citation type="submission" date="2023-06" db="EMBL/GenBank/DDBJ databases">
        <authorList>
            <person name="Ham H."/>
            <person name="Park D.S."/>
        </authorList>
    </citation>
    <scope>NUCLEOTIDE SEQUENCE [LARGE SCALE GENOMIC DNA]</scope>
    <source>
        <strain evidence="2 3">KACC 17005</strain>
    </source>
</reference>
<feature type="transmembrane region" description="Helical" evidence="1">
    <location>
        <begin position="75"/>
        <end position="101"/>
    </location>
</feature>
<feature type="transmembrane region" description="Helical" evidence="1">
    <location>
        <begin position="12"/>
        <end position="31"/>
    </location>
</feature>
<dbReference type="RefSeq" id="WP_011795510.1">
    <property type="nucleotide sequence ID" value="NZ_CP023687.1"/>
</dbReference>
<keyword evidence="3" id="KW-1185">Reference proteome</keyword>
<evidence type="ECO:0000313" key="2">
    <source>
        <dbReference type="EMBL" id="WIY50867.1"/>
    </source>
</evidence>
<gene>
    <name evidence="2" type="ORF">QRO08_09980</name>
</gene>
<organism evidence="2 3">
    <name type="scientific">Paracidovorax citrulli</name>
    <name type="common">Acidovorax citrulli</name>
    <dbReference type="NCBI Taxonomy" id="80869"/>
    <lineage>
        <taxon>Bacteria</taxon>
        <taxon>Pseudomonadati</taxon>
        <taxon>Pseudomonadota</taxon>
        <taxon>Betaproteobacteria</taxon>
        <taxon>Burkholderiales</taxon>
        <taxon>Comamonadaceae</taxon>
        <taxon>Paracidovorax</taxon>
    </lineage>
</organism>
<dbReference type="InterPro" id="IPR019670">
    <property type="entry name" value="DUF2523"/>
</dbReference>
<keyword evidence="1" id="KW-0812">Transmembrane</keyword>
<sequence length="111" mass="11894">MGQFFTALFSKIAAVVEWFGKLFVSIFVALWDLVRDAFCWPFDQVTDIAVSAVSSVDLTGLSEHVGAWSTLPAEIINILGLLGVGTAASIIVAAIIIRIGLQLIPFVRLGS</sequence>